<feature type="compositionally biased region" description="Low complexity" evidence="5">
    <location>
        <begin position="111"/>
        <end position="122"/>
    </location>
</feature>
<evidence type="ECO:0000313" key="6">
    <source>
        <dbReference type="EMBL" id="KAJ7419987.1"/>
    </source>
</evidence>
<evidence type="ECO:0000256" key="3">
    <source>
        <dbReference type="ARBA" id="ARBA00013590"/>
    </source>
</evidence>
<evidence type="ECO:0000313" key="7">
    <source>
        <dbReference type="Proteomes" id="UP001145742"/>
    </source>
</evidence>
<comment type="caution">
    <text evidence="6">The sequence shown here is derived from an EMBL/GenBank/DDBJ whole genome shotgun (WGS) entry which is preliminary data.</text>
</comment>
<feature type="region of interest" description="Disordered" evidence="5">
    <location>
        <begin position="1"/>
        <end position="138"/>
    </location>
</feature>
<proteinExistence type="inferred from homology"/>
<sequence length="153" mass="16696">MGRMERMKRTQRKGRGEGQGPPQPLRTRDLIKSPFLKRKSPGNVHIHHGSAKKAGQMMGLVRTDSASHMNYDNPPPYPGPGPTAPYPPYAQQPGGPPGPYPGYPPGPYQPGQPGYQGYPQYGWQNAPPPPGPVYADGPKNTVLWLLQDTAEHP</sequence>
<keyword evidence="6" id="KW-0812">Transmembrane</keyword>
<reference evidence="6" key="1">
    <citation type="submission" date="2019-10" db="EMBL/GenBank/DDBJ databases">
        <authorList>
            <person name="Soares A.E.R."/>
            <person name="Aleixo A."/>
            <person name="Schneider P."/>
            <person name="Miyaki C.Y."/>
            <person name="Schneider M.P."/>
            <person name="Mello C."/>
            <person name="Vasconcelos A.T.R."/>
        </authorList>
    </citation>
    <scope>NUCLEOTIDE SEQUENCE</scope>
    <source>
        <tissue evidence="6">Muscle</tissue>
    </source>
</reference>
<evidence type="ECO:0000256" key="4">
    <source>
        <dbReference type="ARBA" id="ARBA00023136"/>
    </source>
</evidence>
<dbReference type="PANTHER" id="PTHR47564">
    <property type="entry name" value="CYSTEINE-RICH AND TRANSMEMBRANE DOMAIN-CONTAINING PROTEIN 1"/>
    <property type="match status" value="1"/>
</dbReference>
<comment type="similarity">
    <text evidence="2">Belongs to the CYSTM1 family.</text>
</comment>
<keyword evidence="7" id="KW-1185">Reference proteome</keyword>
<feature type="compositionally biased region" description="Basic residues" evidence="5">
    <location>
        <begin position="35"/>
        <end position="51"/>
    </location>
</feature>
<feature type="compositionally biased region" description="Pro residues" evidence="5">
    <location>
        <begin position="73"/>
        <end position="110"/>
    </location>
</feature>
<evidence type="ECO:0000256" key="5">
    <source>
        <dbReference type="SAM" id="MobiDB-lite"/>
    </source>
</evidence>
<organism evidence="6 7">
    <name type="scientific">Willisornis vidua</name>
    <name type="common">Xingu scale-backed antbird</name>
    <dbReference type="NCBI Taxonomy" id="1566151"/>
    <lineage>
        <taxon>Eukaryota</taxon>
        <taxon>Metazoa</taxon>
        <taxon>Chordata</taxon>
        <taxon>Craniata</taxon>
        <taxon>Vertebrata</taxon>
        <taxon>Euteleostomi</taxon>
        <taxon>Archelosauria</taxon>
        <taxon>Archosauria</taxon>
        <taxon>Dinosauria</taxon>
        <taxon>Saurischia</taxon>
        <taxon>Theropoda</taxon>
        <taxon>Coelurosauria</taxon>
        <taxon>Aves</taxon>
        <taxon>Neognathae</taxon>
        <taxon>Neoaves</taxon>
        <taxon>Telluraves</taxon>
        <taxon>Australaves</taxon>
        <taxon>Passeriformes</taxon>
        <taxon>Thamnophilidae</taxon>
        <taxon>Willisornis</taxon>
    </lineage>
</organism>
<dbReference type="PANTHER" id="PTHR47564:SF1">
    <property type="entry name" value="CYSTEINE-RICH AND TRANSMEMBRANE DOMAIN-CONTAINING PROTEIN 1"/>
    <property type="match status" value="1"/>
</dbReference>
<gene>
    <name evidence="6" type="primary">CYSTM1</name>
    <name evidence="6" type="ORF">WISP_50796</name>
</gene>
<evidence type="ECO:0000256" key="1">
    <source>
        <dbReference type="ARBA" id="ARBA00004370"/>
    </source>
</evidence>
<dbReference type="InterPro" id="IPR043240">
    <property type="entry name" value="CYSTM1-like"/>
</dbReference>
<dbReference type="Proteomes" id="UP001145742">
    <property type="component" value="Unassembled WGS sequence"/>
</dbReference>
<name>A0ABQ9DGN1_9PASS</name>
<comment type="subcellular location">
    <subcellularLocation>
        <location evidence="1">Membrane</location>
    </subcellularLocation>
</comment>
<keyword evidence="4" id="KW-0472">Membrane</keyword>
<dbReference type="EMBL" id="WHWB01033424">
    <property type="protein sequence ID" value="KAJ7419987.1"/>
    <property type="molecule type" value="Genomic_DNA"/>
</dbReference>
<protein>
    <recommendedName>
        <fullName evidence="3">Cysteine-rich and transmembrane domain-containing protein 1</fullName>
    </recommendedName>
</protein>
<evidence type="ECO:0000256" key="2">
    <source>
        <dbReference type="ARBA" id="ARBA00009444"/>
    </source>
</evidence>
<accession>A0ABQ9DGN1</accession>